<organism evidence="9">
    <name type="scientific">Salmonella enterica subsp. salamae</name>
    <dbReference type="NCBI Taxonomy" id="59202"/>
    <lineage>
        <taxon>Bacteria</taxon>
        <taxon>Pseudomonadati</taxon>
        <taxon>Pseudomonadota</taxon>
        <taxon>Gammaproteobacteria</taxon>
        <taxon>Enterobacterales</taxon>
        <taxon>Enterobacteriaceae</taxon>
        <taxon>Salmonella</taxon>
    </lineage>
</organism>
<evidence type="ECO:0000256" key="8">
    <source>
        <dbReference type="RuleBase" id="RU368108"/>
    </source>
</evidence>
<keyword evidence="5 8" id="KW-0564">Palmitate</keyword>
<dbReference type="PROSITE" id="PS51257">
    <property type="entry name" value="PROKAR_LIPOPROTEIN"/>
    <property type="match status" value="1"/>
</dbReference>
<evidence type="ECO:0000256" key="5">
    <source>
        <dbReference type="ARBA" id="ARBA00023139"/>
    </source>
</evidence>
<keyword evidence="4 8" id="KW-0472">Membrane</keyword>
<comment type="caution">
    <text evidence="9">The sequence shown here is derived from an EMBL/GenBank/DDBJ whole genome shotgun (WGS) entry which is preliminary data.</text>
</comment>
<comment type="subcellular location">
    <subcellularLocation>
        <location evidence="2 8">Cell outer membrane</location>
        <topology evidence="2 8">Lipid-anchor</topology>
    </subcellularLocation>
</comment>
<evidence type="ECO:0000256" key="1">
    <source>
        <dbReference type="ARBA" id="ARBA00004040"/>
    </source>
</evidence>
<dbReference type="GO" id="GO:0009279">
    <property type="term" value="C:cell outer membrane"/>
    <property type="evidence" value="ECO:0007669"/>
    <property type="project" value="UniProtKB-SubCell"/>
</dbReference>
<gene>
    <name evidence="9" type="ORF">FNJ06_16130</name>
</gene>
<dbReference type="InterPro" id="IPR003059">
    <property type="entry name" value="Lysis_col"/>
</dbReference>
<evidence type="ECO:0000256" key="6">
    <source>
        <dbReference type="ARBA" id="ARBA00023237"/>
    </source>
</evidence>
<dbReference type="Pfam" id="PF02402">
    <property type="entry name" value="Lysis_col"/>
    <property type="match status" value="1"/>
</dbReference>
<comment type="function">
    <text evidence="1 8">Lysis proteins are required for both colicin release and partial cell lysis.</text>
</comment>
<dbReference type="Proteomes" id="UP000839824">
    <property type="component" value="Unassembled WGS sequence"/>
</dbReference>
<proteinExistence type="predicted"/>
<evidence type="ECO:0000256" key="7">
    <source>
        <dbReference type="ARBA" id="ARBA00023288"/>
    </source>
</evidence>
<evidence type="ECO:0000256" key="4">
    <source>
        <dbReference type="ARBA" id="ARBA00023136"/>
    </source>
</evidence>
<name>A0A5Y3V166_SALER</name>
<dbReference type="PRINTS" id="PR01297">
    <property type="entry name" value="LYSISCOLICIN"/>
</dbReference>
<evidence type="ECO:0000256" key="2">
    <source>
        <dbReference type="ARBA" id="ARBA00004459"/>
    </source>
</evidence>
<sequence>MKKKTGLFLVLVIAALFLAACQANYIRDVQGGTVAPSSSSELTGLAVQ</sequence>
<dbReference type="EMBL" id="AAIXRY010000017">
    <property type="protein sequence ID" value="ECJ2327102.1"/>
    <property type="molecule type" value="Genomic_DNA"/>
</dbReference>
<dbReference type="AlphaFoldDB" id="A0A5Y3V166"/>
<keyword evidence="3 8" id="KW-0732">Signal</keyword>
<accession>A0A5Y3V166</accession>
<keyword evidence="7 8" id="KW-0449">Lipoprotein</keyword>
<dbReference type="GO" id="GO:0019835">
    <property type="term" value="P:cytolysis"/>
    <property type="evidence" value="ECO:0007669"/>
    <property type="project" value="UniProtKB-UniRule"/>
</dbReference>
<keyword evidence="6 8" id="KW-0998">Cell outer membrane</keyword>
<reference evidence="9" key="1">
    <citation type="submission" date="2019-07" db="EMBL/GenBank/DDBJ databases">
        <authorList>
            <person name="Ashton P.M."/>
            <person name="Dallman T."/>
            <person name="Nair S."/>
            <person name="De Pinna E."/>
            <person name="Peters T."/>
            <person name="Grant K."/>
        </authorList>
    </citation>
    <scope>NUCLEOTIDE SEQUENCE [LARGE SCALE GENOMIC DNA]</scope>
    <source>
        <strain evidence="9">598112</strain>
    </source>
</reference>
<evidence type="ECO:0000256" key="3">
    <source>
        <dbReference type="ARBA" id="ARBA00022729"/>
    </source>
</evidence>
<protein>
    <recommendedName>
        <fullName evidence="8">Lysis protein for colicin</fullName>
    </recommendedName>
</protein>
<evidence type="ECO:0000313" key="9">
    <source>
        <dbReference type="EMBL" id="ECJ2327102.1"/>
    </source>
</evidence>